<name>A0ABM7MP43_9BURK</name>
<proteinExistence type="predicted"/>
<dbReference type="RefSeq" id="WP_223904064.1">
    <property type="nucleotide sequence ID" value="NZ_AP024238.1"/>
</dbReference>
<dbReference type="EMBL" id="AP024238">
    <property type="protein sequence ID" value="BCO28072.1"/>
    <property type="molecule type" value="Genomic_DNA"/>
</dbReference>
<evidence type="ECO:0008006" key="3">
    <source>
        <dbReference type="Google" id="ProtNLM"/>
    </source>
</evidence>
<keyword evidence="2" id="KW-1185">Reference proteome</keyword>
<evidence type="ECO:0000313" key="1">
    <source>
        <dbReference type="EMBL" id="BCO28072.1"/>
    </source>
</evidence>
<organism evidence="1 2">
    <name type="scientific">Rhodoferax lithotrophicus</name>
    <dbReference type="NCBI Taxonomy" id="2798804"/>
    <lineage>
        <taxon>Bacteria</taxon>
        <taxon>Pseudomonadati</taxon>
        <taxon>Pseudomonadota</taxon>
        <taxon>Betaproteobacteria</taxon>
        <taxon>Burkholderiales</taxon>
        <taxon>Comamonadaceae</taxon>
        <taxon>Rhodoferax</taxon>
    </lineage>
</organism>
<gene>
    <name evidence="1" type="ORF">MIZ03_2965</name>
</gene>
<evidence type="ECO:0000313" key="2">
    <source>
        <dbReference type="Proteomes" id="UP000824366"/>
    </source>
</evidence>
<reference evidence="1 2" key="1">
    <citation type="journal article" date="2021" name="Microbiol. Spectr.">
        <title>A Single Bacterium Capable of Oxidation and Reduction of Iron at Circumneutral pH.</title>
        <authorList>
            <person name="Kato S."/>
            <person name="Ohkuma M."/>
        </authorList>
    </citation>
    <scope>NUCLEOTIDE SEQUENCE [LARGE SCALE GENOMIC DNA]</scope>
    <source>
        <strain evidence="1 2">MIZ03</strain>
    </source>
</reference>
<protein>
    <recommendedName>
        <fullName evidence="3">Transmembrane protein</fullName>
    </recommendedName>
</protein>
<sequence length="151" mass="16672">MSTELTANERLIASREQLRHALRLIDARSEPGSGLSSETLAARLRADLKSSTPEAQILLELFQRWWTGQPLRVAWLLLADTATAVLQPVAQRHPYRLVMGAAVVGAVLVGVRPWRWFSTSALLAGVLPKLMSEVMLRLTPQPHEGHPPGSR</sequence>
<accession>A0ABM7MP43</accession>
<dbReference type="Proteomes" id="UP000824366">
    <property type="component" value="Chromosome"/>
</dbReference>